<evidence type="ECO:0000313" key="2">
    <source>
        <dbReference type="Proteomes" id="UP000554482"/>
    </source>
</evidence>
<reference evidence="1 2" key="1">
    <citation type="submission" date="2020-06" db="EMBL/GenBank/DDBJ databases">
        <title>Transcriptomic and genomic resources for Thalictrum thalictroides and T. hernandezii: Facilitating candidate gene discovery in an emerging model plant lineage.</title>
        <authorList>
            <person name="Arias T."/>
            <person name="Riano-Pachon D.M."/>
            <person name="Di Stilio V.S."/>
        </authorList>
    </citation>
    <scope>NUCLEOTIDE SEQUENCE [LARGE SCALE GENOMIC DNA]</scope>
    <source>
        <strain evidence="2">cv. WT478/WT964</strain>
        <tissue evidence="1">Leaves</tissue>
    </source>
</reference>
<comment type="caution">
    <text evidence="1">The sequence shown here is derived from an EMBL/GenBank/DDBJ whole genome shotgun (WGS) entry which is preliminary data.</text>
</comment>
<keyword evidence="2" id="KW-1185">Reference proteome</keyword>
<protein>
    <submittedName>
        <fullName evidence="1">Uncharacterized protein</fullName>
    </submittedName>
</protein>
<dbReference type="AlphaFoldDB" id="A0A7J6UYG4"/>
<accession>A0A7J6UYG4</accession>
<dbReference type="EMBL" id="JABWDY010041693">
    <property type="protein sequence ID" value="KAF5177232.1"/>
    <property type="molecule type" value="Genomic_DNA"/>
</dbReference>
<proteinExistence type="predicted"/>
<evidence type="ECO:0000313" key="1">
    <source>
        <dbReference type="EMBL" id="KAF5177232.1"/>
    </source>
</evidence>
<name>A0A7J6UYG4_THATH</name>
<gene>
    <name evidence="1" type="ORF">FRX31_033183</name>
</gene>
<dbReference type="Proteomes" id="UP000554482">
    <property type="component" value="Unassembled WGS sequence"/>
</dbReference>
<sequence>MIYFLNCISDWDSLCACIARDMVPCETQESRNSCLAAALSLAFHCTLCTYIRFKCAVTIVTTYNSIPGIEIIDA</sequence>
<organism evidence="1 2">
    <name type="scientific">Thalictrum thalictroides</name>
    <name type="common">Rue-anemone</name>
    <name type="synonym">Anemone thalictroides</name>
    <dbReference type="NCBI Taxonomy" id="46969"/>
    <lineage>
        <taxon>Eukaryota</taxon>
        <taxon>Viridiplantae</taxon>
        <taxon>Streptophyta</taxon>
        <taxon>Embryophyta</taxon>
        <taxon>Tracheophyta</taxon>
        <taxon>Spermatophyta</taxon>
        <taxon>Magnoliopsida</taxon>
        <taxon>Ranunculales</taxon>
        <taxon>Ranunculaceae</taxon>
        <taxon>Thalictroideae</taxon>
        <taxon>Thalictrum</taxon>
    </lineage>
</organism>